<dbReference type="InterPro" id="IPR051276">
    <property type="entry name" value="Saccharopine_DH-like_oxidrdct"/>
</dbReference>
<dbReference type="PANTHER" id="PTHR12286">
    <property type="entry name" value="SACCHAROPINE DEHYDROGENASE-LIKE OXIDOREDUCTASE"/>
    <property type="match status" value="1"/>
</dbReference>
<name>A0A418NEY3_9SPHN</name>
<evidence type="ECO:0000313" key="4">
    <source>
        <dbReference type="Proteomes" id="UP000285092"/>
    </source>
</evidence>
<comment type="caution">
    <text evidence="3">The sequence shown here is derived from an EMBL/GenBank/DDBJ whole genome shotgun (WGS) entry which is preliminary data.</text>
</comment>
<dbReference type="PANTHER" id="PTHR12286:SF5">
    <property type="entry name" value="SACCHAROPINE DEHYDROGENASE-LIKE OXIDOREDUCTASE"/>
    <property type="match status" value="1"/>
</dbReference>
<dbReference type="Gene3D" id="3.40.50.720">
    <property type="entry name" value="NAD(P)-binding Rossmann-like Domain"/>
    <property type="match status" value="1"/>
</dbReference>
<feature type="region of interest" description="Disordered" evidence="1">
    <location>
        <begin position="292"/>
        <end position="311"/>
    </location>
</feature>
<dbReference type="SUPFAM" id="SSF51735">
    <property type="entry name" value="NAD(P)-binding Rossmann-fold domains"/>
    <property type="match status" value="1"/>
</dbReference>
<organism evidence="3 4">
    <name type="scientific">Pelagerythrobacter aerophilus</name>
    <dbReference type="NCBI Taxonomy" id="2306995"/>
    <lineage>
        <taxon>Bacteria</taxon>
        <taxon>Pseudomonadati</taxon>
        <taxon>Pseudomonadota</taxon>
        <taxon>Alphaproteobacteria</taxon>
        <taxon>Sphingomonadales</taxon>
        <taxon>Erythrobacteraceae</taxon>
        <taxon>Pelagerythrobacter</taxon>
    </lineage>
</organism>
<dbReference type="GO" id="GO:0005886">
    <property type="term" value="C:plasma membrane"/>
    <property type="evidence" value="ECO:0007669"/>
    <property type="project" value="TreeGrafter"/>
</dbReference>
<proteinExistence type="predicted"/>
<dbReference type="InterPro" id="IPR036291">
    <property type="entry name" value="NAD(P)-bd_dom_sf"/>
</dbReference>
<evidence type="ECO:0000313" key="3">
    <source>
        <dbReference type="EMBL" id="RIV75794.1"/>
    </source>
</evidence>
<protein>
    <submittedName>
        <fullName evidence="3">Saccharopine dehydrogenase</fullName>
    </submittedName>
</protein>
<reference evidence="3 4" key="1">
    <citation type="submission" date="2018-08" db="EMBL/GenBank/DDBJ databases">
        <title>Altererythrobacter sp.Ery1 and Ery12, the genome sequencing of novel strains in genus Alterythrobacter.</title>
        <authorList>
            <person name="Cheng H."/>
            <person name="Wu Y.-H."/>
            <person name="Fang C."/>
            <person name="Xu X.-W."/>
        </authorList>
    </citation>
    <scope>NUCLEOTIDE SEQUENCE [LARGE SCALE GENOMIC DNA]</scope>
    <source>
        <strain evidence="3 4">Ery1</strain>
    </source>
</reference>
<accession>A0A418NEY3</accession>
<evidence type="ECO:0000259" key="2">
    <source>
        <dbReference type="Pfam" id="PF03435"/>
    </source>
</evidence>
<gene>
    <name evidence="3" type="ORF">D2V04_16110</name>
</gene>
<keyword evidence="4" id="KW-1185">Reference proteome</keyword>
<dbReference type="EMBL" id="QXFK01000019">
    <property type="protein sequence ID" value="RIV75794.1"/>
    <property type="molecule type" value="Genomic_DNA"/>
</dbReference>
<dbReference type="OrthoDB" id="4420885at2"/>
<feature type="domain" description="Saccharopine dehydrogenase NADP binding" evidence="2">
    <location>
        <begin position="8"/>
        <end position="135"/>
    </location>
</feature>
<dbReference type="InterPro" id="IPR005097">
    <property type="entry name" value="Sacchrp_dh_NADP-bd"/>
</dbReference>
<sequence length="391" mass="41920">MADREFDIVVYGATGYTGRLVAEHFVREYGGGPDAPKWAMAGRSLAKLQDVRAAIGAPADTPLIVADADDPASLEAMCRRTRVVLTTVGPYQLYGDALIAVCVRTGTDYADLCGEPGWMREQIDLHHEAAKANGARICFSSGFDSIPFDLGVLMLQKEAVKRFGKPAPRVRGRVRAMKGTFSGGTAASLSATVKAVAKNPRLVPILQSPFGLTPGFEGPDQPMGLVPHYEDDLGKWAAPFIMATINTKNVHRTNFLAGFPYGEDFRYDEMMLTSPGEAGQAAANAAAEMLKNPFGAKPPKPGEGPSREERENGSYDVLFIGEMPGGERLHFGVKGRYDPGYGSTSRMLAETGMALLDSEVPGGVGTPGYFLGEALVKRLEEHAEIAFAPED</sequence>
<dbReference type="Proteomes" id="UP000285092">
    <property type="component" value="Unassembled WGS sequence"/>
</dbReference>
<dbReference type="RefSeq" id="WP_119514718.1">
    <property type="nucleotide sequence ID" value="NZ_QXFK01000019.1"/>
</dbReference>
<evidence type="ECO:0000256" key="1">
    <source>
        <dbReference type="SAM" id="MobiDB-lite"/>
    </source>
</evidence>
<dbReference type="Pfam" id="PF03435">
    <property type="entry name" value="Sacchrp_dh_NADP"/>
    <property type="match status" value="1"/>
</dbReference>
<dbReference type="GO" id="GO:0009247">
    <property type="term" value="P:glycolipid biosynthetic process"/>
    <property type="evidence" value="ECO:0007669"/>
    <property type="project" value="TreeGrafter"/>
</dbReference>
<dbReference type="AlphaFoldDB" id="A0A418NEY3"/>